<evidence type="ECO:0000313" key="1">
    <source>
        <dbReference type="EMBL" id="CAF0941663.1"/>
    </source>
</evidence>
<evidence type="ECO:0000313" key="4">
    <source>
        <dbReference type="Proteomes" id="UP000663870"/>
    </source>
</evidence>
<dbReference type="Proteomes" id="UP000663870">
    <property type="component" value="Unassembled WGS sequence"/>
</dbReference>
<dbReference type="Proteomes" id="UP000663854">
    <property type="component" value="Unassembled WGS sequence"/>
</dbReference>
<protein>
    <submittedName>
        <fullName evidence="1">Uncharacterized protein</fullName>
    </submittedName>
</protein>
<evidence type="ECO:0000313" key="2">
    <source>
        <dbReference type="EMBL" id="CAF1204128.1"/>
    </source>
</evidence>
<reference evidence="1" key="1">
    <citation type="submission" date="2021-02" db="EMBL/GenBank/DDBJ databases">
        <authorList>
            <person name="Nowell W R."/>
        </authorList>
    </citation>
    <scope>NUCLEOTIDE SEQUENCE</scope>
</reference>
<comment type="caution">
    <text evidence="1">The sequence shown here is derived from an EMBL/GenBank/DDBJ whole genome shotgun (WGS) entry which is preliminary data.</text>
</comment>
<dbReference type="AlphaFoldDB" id="A0A814CLI8"/>
<proteinExistence type="predicted"/>
<dbReference type="SUPFAM" id="SSF53474">
    <property type="entry name" value="alpha/beta-Hydrolases"/>
    <property type="match status" value="1"/>
</dbReference>
<name>A0A814CLI8_9BILA</name>
<dbReference type="EMBL" id="CAJNOL010000804">
    <property type="protein sequence ID" value="CAF1204128.1"/>
    <property type="molecule type" value="Genomic_DNA"/>
</dbReference>
<dbReference type="Gene3D" id="3.40.50.1820">
    <property type="entry name" value="alpha/beta hydrolase"/>
    <property type="match status" value="1"/>
</dbReference>
<dbReference type="InterPro" id="IPR019149">
    <property type="entry name" value="ABHD18"/>
</dbReference>
<dbReference type="PANTHER" id="PTHR13617:SF14">
    <property type="entry name" value="PROTEIN ABHD18"/>
    <property type="match status" value="1"/>
</dbReference>
<dbReference type="InterPro" id="IPR029058">
    <property type="entry name" value="AB_hydrolase_fold"/>
</dbReference>
<keyword evidence="4" id="KW-1185">Reference proteome</keyword>
<gene>
    <name evidence="2" type="ORF">JXQ802_LOCUS24592</name>
    <name evidence="1" type="ORF">PYM288_LOCUS11624</name>
</gene>
<dbReference type="PANTHER" id="PTHR13617">
    <property type="entry name" value="PROTEIN ABHD18"/>
    <property type="match status" value="1"/>
</dbReference>
<accession>A0A814CLI8</accession>
<dbReference type="EMBL" id="CAJNOH010000200">
    <property type="protein sequence ID" value="CAF0941663.1"/>
    <property type="molecule type" value="Genomic_DNA"/>
</dbReference>
<sequence length="392" mass="45067">MINFDNLFRRLILTQSFVRGWGNPFHLQEIFTYRREKIGVRDECLKLVPAENIQENTVEIIKQEIKGNQNYINGRFRSPLANYLPHLVPPQVATAYFQLVLPRDHRFGIDSIPIGICYAGTGDHGFSRRRLFTAVPLINQYRIGSILLENPYYGLRKPPDQSRSSLLYVTDLYIMGKALILETLVLLHWCQKMKLTPAILHGFSLGGHMASLAFTNWPGPLSLLSCASWSSSSTVFCDGVLSRTIPWSLLKRQFYENKAYQIFYDYLRERNRSIDSNKIVLDPIKDMMRLLMDEFTSLHNYSRPIQSNISNAMFIACTHDGYILRNGIPHMNDVWPGVHIRYIPHGHVSAFLFNQSGFHHAVAEMLQRQEANVKLKRNPIISPISITTPENS</sequence>
<organism evidence="1 3">
    <name type="scientific">Rotaria sordida</name>
    <dbReference type="NCBI Taxonomy" id="392033"/>
    <lineage>
        <taxon>Eukaryota</taxon>
        <taxon>Metazoa</taxon>
        <taxon>Spiralia</taxon>
        <taxon>Gnathifera</taxon>
        <taxon>Rotifera</taxon>
        <taxon>Eurotatoria</taxon>
        <taxon>Bdelloidea</taxon>
        <taxon>Philodinida</taxon>
        <taxon>Philodinidae</taxon>
        <taxon>Rotaria</taxon>
    </lineage>
</organism>
<evidence type="ECO:0000313" key="3">
    <source>
        <dbReference type="Proteomes" id="UP000663854"/>
    </source>
</evidence>
<dbReference type="Pfam" id="PF09752">
    <property type="entry name" value="ABHD18"/>
    <property type="match status" value="1"/>
</dbReference>